<dbReference type="PANTHER" id="PTHR43585">
    <property type="entry name" value="FUMIPYRROLE BIOSYNTHESIS PROTEIN C"/>
    <property type="match status" value="1"/>
</dbReference>
<dbReference type="GO" id="GO:0005524">
    <property type="term" value="F:ATP binding"/>
    <property type="evidence" value="ECO:0007669"/>
    <property type="project" value="UniProtKB-UniRule"/>
</dbReference>
<dbReference type="InterPro" id="IPR011761">
    <property type="entry name" value="ATP-grasp"/>
</dbReference>
<proteinExistence type="predicted"/>
<evidence type="ECO:0000256" key="4">
    <source>
        <dbReference type="PROSITE-ProRule" id="PRU00409"/>
    </source>
</evidence>
<dbReference type="SUPFAM" id="SSF56059">
    <property type="entry name" value="Glutathione synthetase ATP-binding domain-like"/>
    <property type="match status" value="1"/>
</dbReference>
<evidence type="ECO:0000256" key="2">
    <source>
        <dbReference type="ARBA" id="ARBA00022741"/>
    </source>
</evidence>
<keyword evidence="7" id="KW-1185">Reference proteome</keyword>
<evidence type="ECO:0000313" key="6">
    <source>
        <dbReference type="EMBL" id="ROO83129.1"/>
    </source>
</evidence>
<feature type="domain" description="ATP-grasp" evidence="5">
    <location>
        <begin position="76"/>
        <end position="266"/>
    </location>
</feature>
<reference evidence="6 7" key="1">
    <citation type="submission" date="2018-11" db="EMBL/GenBank/DDBJ databases">
        <title>Sequencing the genomes of 1000 actinobacteria strains.</title>
        <authorList>
            <person name="Klenk H.-P."/>
        </authorList>
    </citation>
    <scope>NUCLEOTIDE SEQUENCE [LARGE SCALE GENOMIC DNA]</scope>
    <source>
        <strain evidence="6 7">DSM 44254</strain>
    </source>
</reference>
<dbReference type="GO" id="GO:0046872">
    <property type="term" value="F:metal ion binding"/>
    <property type="evidence" value="ECO:0007669"/>
    <property type="project" value="InterPro"/>
</dbReference>
<keyword evidence="3 4" id="KW-0067">ATP-binding</keyword>
<evidence type="ECO:0000313" key="7">
    <source>
        <dbReference type="Proteomes" id="UP000272400"/>
    </source>
</evidence>
<keyword evidence="2 4" id="KW-0547">Nucleotide-binding</keyword>
<name>A0A3N1CP80_9ACTN</name>
<dbReference type="OrthoDB" id="24041at2"/>
<keyword evidence="1" id="KW-0436">Ligase</keyword>
<organism evidence="6 7">
    <name type="scientific">Actinocorallia herbida</name>
    <dbReference type="NCBI Taxonomy" id="58109"/>
    <lineage>
        <taxon>Bacteria</taxon>
        <taxon>Bacillati</taxon>
        <taxon>Actinomycetota</taxon>
        <taxon>Actinomycetes</taxon>
        <taxon>Streptosporangiales</taxon>
        <taxon>Thermomonosporaceae</taxon>
        <taxon>Actinocorallia</taxon>
    </lineage>
</organism>
<protein>
    <recommendedName>
        <fullName evidence="5">ATP-grasp domain-containing protein</fullName>
    </recommendedName>
</protein>
<dbReference type="PROSITE" id="PS50975">
    <property type="entry name" value="ATP_GRASP"/>
    <property type="match status" value="1"/>
</dbReference>
<evidence type="ECO:0000259" key="5">
    <source>
        <dbReference type="PROSITE" id="PS50975"/>
    </source>
</evidence>
<evidence type="ECO:0000256" key="3">
    <source>
        <dbReference type="ARBA" id="ARBA00022840"/>
    </source>
</evidence>
<dbReference type="EMBL" id="RJKE01000001">
    <property type="protein sequence ID" value="ROO83129.1"/>
    <property type="molecule type" value="Genomic_DNA"/>
</dbReference>
<dbReference type="GO" id="GO:0016874">
    <property type="term" value="F:ligase activity"/>
    <property type="evidence" value="ECO:0007669"/>
    <property type="project" value="UniProtKB-KW"/>
</dbReference>
<dbReference type="AlphaFoldDB" id="A0A3N1CP80"/>
<sequence length="360" mass="39193">MRLFVIAGKATDSVLAGFLPAADRLGLDVTVLTDRPEQYPGRTAVGCDVADFREIVQHGRPDAYFSNGDFLQTPTALAAEFHGLPGKDWKATLRCKNKSLMRRHLGDVWAAPFPVPDDAPYPLVVKPREGVASEDVVLVRTPSELAALSDTGRPMVAEEYLPGRLHTLETLNGQVLGSFTTTLSPEPYFIEERLDWAPPPPETPQVLAALDSLGVGFGACHTEFVVHEGRARIIEVNYRIIGDHCDFLLAELLRRDIFADVLLTHLGQPPAFVPRPAGAATVEYLVADRSGTLTSAPAPGTVLDSGVSVTYRPQRNIGDVIIQTNTNRDYLGTVQLLGPDRAAVDAALTRFRHARTWAVD</sequence>
<gene>
    <name evidence="6" type="ORF">EDD29_0621</name>
</gene>
<dbReference type="RefSeq" id="WP_123662065.1">
    <property type="nucleotide sequence ID" value="NZ_RJKE01000001.1"/>
</dbReference>
<evidence type="ECO:0000256" key="1">
    <source>
        <dbReference type="ARBA" id="ARBA00022598"/>
    </source>
</evidence>
<dbReference type="Gene3D" id="3.30.470.20">
    <property type="entry name" value="ATP-grasp fold, B domain"/>
    <property type="match status" value="1"/>
</dbReference>
<dbReference type="InterPro" id="IPR052032">
    <property type="entry name" value="ATP-dep_AA_Ligase"/>
</dbReference>
<accession>A0A3N1CP80</accession>
<dbReference type="PANTHER" id="PTHR43585:SF2">
    <property type="entry name" value="ATP-GRASP ENZYME FSQD"/>
    <property type="match status" value="1"/>
</dbReference>
<comment type="caution">
    <text evidence="6">The sequence shown here is derived from an EMBL/GenBank/DDBJ whole genome shotgun (WGS) entry which is preliminary data.</text>
</comment>
<dbReference type="Proteomes" id="UP000272400">
    <property type="component" value="Unassembled WGS sequence"/>
</dbReference>